<reference evidence="2 3" key="1">
    <citation type="submission" date="2018-06" db="EMBL/GenBank/DDBJ databases">
        <title>Three novel Pseudomonas species isolated from symptomatic oak.</title>
        <authorList>
            <person name="Bueno-Gonzalez V."/>
            <person name="Brady C."/>
        </authorList>
    </citation>
    <scope>NUCLEOTIDE SEQUENCE [LARGE SCALE GENOMIC DNA]</scope>
    <source>
        <strain evidence="2 3">P6B</strain>
    </source>
</reference>
<dbReference type="RefSeq" id="WP_131199047.1">
    <property type="nucleotide sequence ID" value="NZ_QJUL01000046.1"/>
</dbReference>
<evidence type="ECO:0008006" key="4">
    <source>
        <dbReference type="Google" id="ProtNLM"/>
    </source>
</evidence>
<evidence type="ECO:0000313" key="2">
    <source>
        <dbReference type="EMBL" id="TBU86779.1"/>
    </source>
</evidence>
<evidence type="ECO:0000313" key="3">
    <source>
        <dbReference type="Proteomes" id="UP000293172"/>
    </source>
</evidence>
<feature type="region of interest" description="Disordered" evidence="1">
    <location>
        <begin position="1"/>
        <end position="27"/>
    </location>
</feature>
<dbReference type="Proteomes" id="UP000293172">
    <property type="component" value="Unassembled WGS sequence"/>
</dbReference>
<gene>
    <name evidence="2" type="ORF">DNK44_22000</name>
</gene>
<protein>
    <recommendedName>
        <fullName evidence="4">DUF3077 domain-containing protein</fullName>
    </recommendedName>
</protein>
<organism evidence="2 3">
    <name type="scientific">Phytopseudomonas dryadis</name>
    <dbReference type="NCBI Taxonomy" id="2487520"/>
    <lineage>
        <taxon>Bacteria</taxon>
        <taxon>Pseudomonadati</taxon>
        <taxon>Pseudomonadota</taxon>
        <taxon>Gammaproteobacteria</taxon>
        <taxon>Pseudomonadales</taxon>
        <taxon>Pseudomonadaceae</taxon>
        <taxon>Phytopseudomonas</taxon>
    </lineage>
</organism>
<proteinExistence type="predicted"/>
<evidence type="ECO:0000256" key="1">
    <source>
        <dbReference type="SAM" id="MobiDB-lite"/>
    </source>
</evidence>
<dbReference type="AlphaFoldDB" id="A0A4Q9QUC5"/>
<accession>A0A4Q9QUC5</accession>
<sequence length="122" mass="12995">MSIEKRRISGAGTSLPEKAATEQKHAGRQALELKAAARDLAPISAPICSQVEFRPAEGTEVKDLLEGSSDILAGCTHFARILVDGNKEDAEATGYCLGFLLDSAKSLLDTAHSRLQRGEEGE</sequence>
<comment type="caution">
    <text evidence="2">The sequence shown here is derived from an EMBL/GenBank/DDBJ whole genome shotgun (WGS) entry which is preliminary data.</text>
</comment>
<dbReference type="EMBL" id="QJUL01000046">
    <property type="protein sequence ID" value="TBU86779.1"/>
    <property type="molecule type" value="Genomic_DNA"/>
</dbReference>
<name>A0A4Q9QUC5_9GAMM</name>